<accession>A0A423U4E9</accession>
<dbReference type="EMBL" id="QCYY01000670">
    <property type="protein sequence ID" value="ROT83552.1"/>
    <property type="molecule type" value="Genomic_DNA"/>
</dbReference>
<dbReference type="OrthoDB" id="6373809at2759"/>
<name>A0A423U4E9_PENVA</name>
<evidence type="ECO:0000313" key="2">
    <source>
        <dbReference type="Proteomes" id="UP000283509"/>
    </source>
</evidence>
<evidence type="ECO:0000313" key="1">
    <source>
        <dbReference type="EMBL" id="ROT83552.1"/>
    </source>
</evidence>
<keyword evidence="2" id="KW-1185">Reference proteome</keyword>
<comment type="caution">
    <text evidence="1">The sequence shown here is derived from an EMBL/GenBank/DDBJ whole genome shotgun (WGS) entry which is preliminary data.</text>
</comment>
<protein>
    <submittedName>
        <fullName evidence="1">Uncharacterized protein</fullName>
    </submittedName>
</protein>
<gene>
    <name evidence="1" type="ORF">C7M84_023269</name>
</gene>
<dbReference type="Proteomes" id="UP000283509">
    <property type="component" value="Unassembled WGS sequence"/>
</dbReference>
<sequence length="145" mass="16282">MDTDTQNSPECPISHRFKRNVIYNETGLCTLGNATLLELEAICGLRVPFVQHEGQVVETDEVDALMEACTFDLCLLYSTTDGNMTAVEEYMDTTVADVVARIIEMEATLIDVESLTTIAPPNTTIARGRPRRRRTFIKIEQIVHF</sequence>
<dbReference type="AlphaFoldDB" id="A0A423U4E9"/>
<proteinExistence type="predicted"/>
<organism evidence="1 2">
    <name type="scientific">Penaeus vannamei</name>
    <name type="common">Whiteleg shrimp</name>
    <name type="synonym">Litopenaeus vannamei</name>
    <dbReference type="NCBI Taxonomy" id="6689"/>
    <lineage>
        <taxon>Eukaryota</taxon>
        <taxon>Metazoa</taxon>
        <taxon>Ecdysozoa</taxon>
        <taxon>Arthropoda</taxon>
        <taxon>Crustacea</taxon>
        <taxon>Multicrustacea</taxon>
        <taxon>Malacostraca</taxon>
        <taxon>Eumalacostraca</taxon>
        <taxon>Eucarida</taxon>
        <taxon>Decapoda</taxon>
        <taxon>Dendrobranchiata</taxon>
        <taxon>Penaeoidea</taxon>
        <taxon>Penaeidae</taxon>
        <taxon>Penaeus</taxon>
    </lineage>
</organism>
<reference evidence="1 2" key="2">
    <citation type="submission" date="2019-01" db="EMBL/GenBank/DDBJ databases">
        <title>The decoding of complex shrimp genome reveals the adaptation for benthos swimmer, frequently molting mechanism and breeding impact on genome.</title>
        <authorList>
            <person name="Sun Y."/>
            <person name="Gao Y."/>
            <person name="Yu Y."/>
        </authorList>
    </citation>
    <scope>NUCLEOTIDE SEQUENCE [LARGE SCALE GENOMIC DNA]</scope>
    <source>
        <tissue evidence="1">Muscle</tissue>
    </source>
</reference>
<reference evidence="1 2" key="1">
    <citation type="submission" date="2018-04" db="EMBL/GenBank/DDBJ databases">
        <authorList>
            <person name="Zhang X."/>
            <person name="Yuan J."/>
            <person name="Li F."/>
            <person name="Xiang J."/>
        </authorList>
    </citation>
    <scope>NUCLEOTIDE SEQUENCE [LARGE SCALE GENOMIC DNA]</scope>
    <source>
        <tissue evidence="1">Muscle</tissue>
    </source>
</reference>